<gene>
    <name evidence="1" type="ORF">L207DRAFT_524500</name>
</gene>
<proteinExistence type="predicted"/>
<evidence type="ECO:0000313" key="2">
    <source>
        <dbReference type="Proteomes" id="UP000235786"/>
    </source>
</evidence>
<keyword evidence="2" id="KW-1185">Reference proteome</keyword>
<reference evidence="1" key="1">
    <citation type="submission" date="2016-04" db="EMBL/GenBank/DDBJ databases">
        <title>A degradative enzymes factory behind the ericoid mycorrhizal symbiosis.</title>
        <authorList>
            <consortium name="DOE Joint Genome Institute"/>
            <person name="Martino E."/>
            <person name="Morin E."/>
            <person name="Grelet G."/>
            <person name="Kuo A."/>
            <person name="Kohler A."/>
            <person name="Daghino S."/>
            <person name="Barry K."/>
            <person name="Choi C."/>
            <person name="Cichocki N."/>
            <person name="Clum A."/>
            <person name="Copeland A."/>
            <person name="Hainaut M."/>
            <person name="Haridas S."/>
            <person name="Labutti K."/>
            <person name="Lindquist E."/>
            <person name="Lipzen A."/>
            <person name="Khouja H.-R."/>
            <person name="Murat C."/>
            <person name="Ohm R."/>
            <person name="Olson A."/>
            <person name="Spatafora J."/>
            <person name="Veneault-Fourrey C."/>
            <person name="Henrissat B."/>
            <person name="Grigoriev I."/>
            <person name="Martin F."/>
            <person name="Perotto S."/>
        </authorList>
    </citation>
    <scope>NUCLEOTIDE SEQUENCE [LARGE SCALE GENOMIC DNA]</scope>
    <source>
        <strain evidence="1">F</strain>
    </source>
</reference>
<dbReference type="Proteomes" id="UP000235786">
    <property type="component" value="Unassembled WGS sequence"/>
</dbReference>
<sequence>MITGVPARIVRDAKTGRRMLVPITDELEESVHAQGESANAQGESVSNKLAVKTMSPAYKRDQHPFLVSAGLEAFVDTSWASSESKVELDNRGLHHFRSMFLSLKALSFFSLFPDHRSWALHRQKHPGAVLVKGADLEVFGILSHLILACGISF</sequence>
<organism evidence="1 2">
    <name type="scientific">Hyaloscypha variabilis (strain UAMH 11265 / GT02V1 / F)</name>
    <name type="common">Meliniomyces variabilis</name>
    <dbReference type="NCBI Taxonomy" id="1149755"/>
    <lineage>
        <taxon>Eukaryota</taxon>
        <taxon>Fungi</taxon>
        <taxon>Dikarya</taxon>
        <taxon>Ascomycota</taxon>
        <taxon>Pezizomycotina</taxon>
        <taxon>Leotiomycetes</taxon>
        <taxon>Helotiales</taxon>
        <taxon>Hyaloscyphaceae</taxon>
        <taxon>Hyaloscypha</taxon>
        <taxon>Hyaloscypha variabilis</taxon>
    </lineage>
</organism>
<dbReference type="AlphaFoldDB" id="A0A2J6S2V4"/>
<name>A0A2J6S2V4_HYAVF</name>
<evidence type="ECO:0000313" key="1">
    <source>
        <dbReference type="EMBL" id="PMD45077.1"/>
    </source>
</evidence>
<protein>
    <submittedName>
        <fullName evidence="1">Uncharacterized protein</fullName>
    </submittedName>
</protein>
<accession>A0A2J6S2V4</accession>
<dbReference type="EMBL" id="KZ613940">
    <property type="protein sequence ID" value="PMD45077.1"/>
    <property type="molecule type" value="Genomic_DNA"/>
</dbReference>